<accession>A0A099EXY7</accession>
<reference evidence="2 4" key="1">
    <citation type="submission" date="2014-09" db="EMBL/GenBank/DDBJ databases">
        <authorList>
            <person name="McGinnis J.M."/>
            <person name="Wolfgang W.J."/>
        </authorList>
    </citation>
    <scope>NUCLEOTIDE SEQUENCE [LARGE SCALE GENOMIC DNA]</scope>
    <source>
        <strain evidence="2 4">JCM 14014</strain>
    </source>
</reference>
<dbReference type="AlphaFoldDB" id="A0A099EXY7"/>
<dbReference type="OrthoDB" id="7836441at2"/>
<sequence length="219" mass="24885">MAPLDAYLAPQAQQAVIAGMFIAAGWWVVAFQNAWRDRRQRRSRVEDMQRALLAEVRAHVVSLERQLQEGSFDELLERVENGDATLVMQHGGNDRIFRAILTEIHLLPGSVIDPVVIYYRLIAVMDNMADSIRRTARNRPDQASEMMVDYILLNEEAREAGLDVLEILTASLQGGAAEIEAMLERQREEAGKTIRQNLPQELAQMRDDLNRRFSDRSGL</sequence>
<keyword evidence="1" id="KW-1133">Transmembrane helix</keyword>
<dbReference type="EMBL" id="JRKN01000027">
    <property type="protein sequence ID" value="KGJ03039.1"/>
    <property type="molecule type" value="Genomic_DNA"/>
</dbReference>
<dbReference type="EMBL" id="FOJO01000007">
    <property type="protein sequence ID" value="SFA50300.1"/>
    <property type="molecule type" value="Genomic_DNA"/>
</dbReference>
<name>A0A099EXY7_9RHOB</name>
<gene>
    <name evidence="2" type="ORF">IT41_15615</name>
    <name evidence="3" type="ORF">SAMN04487972_107132</name>
</gene>
<dbReference type="RefSeq" id="WP_036742910.1">
    <property type="nucleotide sequence ID" value="NZ_FOJO01000007.1"/>
</dbReference>
<dbReference type="Proteomes" id="UP000029846">
    <property type="component" value="Unassembled WGS sequence"/>
</dbReference>
<evidence type="ECO:0000313" key="4">
    <source>
        <dbReference type="Proteomes" id="UP000029846"/>
    </source>
</evidence>
<keyword evidence="4" id="KW-1185">Reference proteome</keyword>
<evidence type="ECO:0000256" key="1">
    <source>
        <dbReference type="SAM" id="Phobius"/>
    </source>
</evidence>
<keyword evidence="1" id="KW-0812">Transmembrane</keyword>
<evidence type="ECO:0000313" key="2">
    <source>
        <dbReference type="EMBL" id="KGJ03039.1"/>
    </source>
</evidence>
<protein>
    <submittedName>
        <fullName evidence="2">Uncharacterized protein</fullName>
    </submittedName>
</protein>
<dbReference type="eggNOG" id="ENOG502ZW1H">
    <property type="taxonomic scope" value="Bacteria"/>
</dbReference>
<reference evidence="2 4" key="2">
    <citation type="submission" date="2014-10" db="EMBL/GenBank/DDBJ databases">
        <title>Paracoccus sanguinis sp. nov., isolated from clinical specimens of New York State patients.</title>
        <authorList>
            <person name="Mingle L.A."/>
            <person name="Cole J.A."/>
            <person name="Lapierre P."/>
            <person name="Musser K.A."/>
        </authorList>
    </citation>
    <scope>NUCLEOTIDE SEQUENCE [LARGE SCALE GENOMIC DNA]</scope>
    <source>
        <strain evidence="2 4">JCM 14014</strain>
    </source>
</reference>
<evidence type="ECO:0000313" key="5">
    <source>
        <dbReference type="Proteomes" id="UP000182312"/>
    </source>
</evidence>
<evidence type="ECO:0000313" key="3">
    <source>
        <dbReference type="EMBL" id="SFA50300.1"/>
    </source>
</evidence>
<organism evidence="2 4">
    <name type="scientific">Paracoccus halophilus</name>
    <dbReference type="NCBI Taxonomy" id="376733"/>
    <lineage>
        <taxon>Bacteria</taxon>
        <taxon>Pseudomonadati</taxon>
        <taxon>Pseudomonadota</taxon>
        <taxon>Alphaproteobacteria</taxon>
        <taxon>Rhodobacterales</taxon>
        <taxon>Paracoccaceae</taxon>
        <taxon>Paracoccus</taxon>
    </lineage>
</organism>
<dbReference type="Proteomes" id="UP000182312">
    <property type="component" value="Unassembled WGS sequence"/>
</dbReference>
<feature type="transmembrane region" description="Helical" evidence="1">
    <location>
        <begin position="12"/>
        <end position="35"/>
    </location>
</feature>
<dbReference type="STRING" id="376733.SAMN04487972_107132"/>
<reference evidence="3 5" key="3">
    <citation type="submission" date="2016-10" db="EMBL/GenBank/DDBJ databases">
        <authorList>
            <person name="de Groot N.N."/>
        </authorList>
    </citation>
    <scope>NUCLEOTIDE SEQUENCE [LARGE SCALE GENOMIC DNA]</scope>
    <source>
        <strain evidence="3 5">CGMCC 1.6117</strain>
    </source>
</reference>
<keyword evidence="1" id="KW-0472">Membrane</keyword>
<proteinExistence type="predicted"/>